<dbReference type="PANTHER" id="PTHR35936">
    <property type="entry name" value="MEMBRANE-BOUND LYTIC MUREIN TRANSGLYCOSYLASE F"/>
    <property type="match status" value="1"/>
</dbReference>
<organism evidence="3 4">
    <name type="scientific">Paraburkholderia sabiae</name>
    <dbReference type="NCBI Taxonomy" id="273251"/>
    <lineage>
        <taxon>Bacteria</taxon>
        <taxon>Pseudomonadati</taxon>
        <taxon>Pseudomonadota</taxon>
        <taxon>Betaproteobacteria</taxon>
        <taxon>Burkholderiales</taxon>
        <taxon>Burkholderiaceae</taxon>
        <taxon>Paraburkholderia</taxon>
    </lineage>
</organism>
<protein>
    <submittedName>
        <fullName evidence="3">Ectoine/hydroxyectoine ABC transporter substrate-binding protein EhuB</fullName>
    </submittedName>
</protein>
<gene>
    <name evidence="3" type="primary">ehuB</name>
    <name evidence="3" type="ORF">V4C55_43575</name>
</gene>
<dbReference type="Gene3D" id="3.40.190.10">
    <property type="entry name" value="Periplasmic binding protein-like II"/>
    <property type="match status" value="2"/>
</dbReference>
<name>A0ABU9QSS7_9BURK</name>
<keyword evidence="4" id="KW-1185">Reference proteome</keyword>
<sequence>MVVAAGFAVAAPASAEQTGDRVLREGRITIGISNAAPWAFKAADGSVSGVHPDLIRAVLRPLGIKQFDFVVLDFPALIPSLLAKRVDVVASGMGITPARCRQVIFGDPDLASVDAVLVKKGNPLKIHSYEDVVKNPAIRMSGNRGSANTDNALAAGIPQGQMQLFQDLDSGVSALVAGRVDALTLSASTVDRLLGQPMLGDRLERATPFKGRVLKNGREAATYGAMVFRPDDTQLRDAYNASFEKLRAGGTIKGILAKYGFTEAPADLTAKELCSPDYYR</sequence>
<dbReference type="Proteomes" id="UP001494588">
    <property type="component" value="Unassembled WGS sequence"/>
</dbReference>
<dbReference type="SMART" id="SM00062">
    <property type="entry name" value="PBPb"/>
    <property type="match status" value="1"/>
</dbReference>
<dbReference type="Pfam" id="PF00497">
    <property type="entry name" value="SBP_bac_3"/>
    <property type="match status" value="1"/>
</dbReference>
<dbReference type="PANTHER" id="PTHR35936:SF17">
    <property type="entry name" value="ARGININE-BINDING EXTRACELLULAR PROTEIN ARTP"/>
    <property type="match status" value="1"/>
</dbReference>
<evidence type="ECO:0000313" key="4">
    <source>
        <dbReference type="Proteomes" id="UP001494588"/>
    </source>
</evidence>
<keyword evidence="1" id="KW-0732">Signal</keyword>
<dbReference type="RefSeq" id="WP_290468297.1">
    <property type="nucleotide sequence ID" value="NZ_CP125297.1"/>
</dbReference>
<evidence type="ECO:0000313" key="3">
    <source>
        <dbReference type="EMBL" id="MEM5292517.1"/>
    </source>
</evidence>
<dbReference type="InterPro" id="IPR014337">
    <property type="entry name" value="Ectoine_EhuB"/>
</dbReference>
<accession>A0ABU9QSS7</accession>
<evidence type="ECO:0000256" key="1">
    <source>
        <dbReference type="ARBA" id="ARBA00022729"/>
    </source>
</evidence>
<feature type="domain" description="Solute-binding protein family 3/N-terminal" evidence="2">
    <location>
        <begin position="27"/>
        <end position="263"/>
    </location>
</feature>
<dbReference type="SUPFAM" id="SSF53850">
    <property type="entry name" value="Periplasmic binding protein-like II"/>
    <property type="match status" value="1"/>
</dbReference>
<comment type="caution">
    <text evidence="3">The sequence shown here is derived from an EMBL/GenBank/DDBJ whole genome shotgun (WGS) entry which is preliminary data.</text>
</comment>
<dbReference type="InterPro" id="IPR001638">
    <property type="entry name" value="Solute-binding_3/MltF_N"/>
</dbReference>
<dbReference type="EMBL" id="JAZHGC010000104">
    <property type="protein sequence ID" value="MEM5292517.1"/>
    <property type="molecule type" value="Genomic_DNA"/>
</dbReference>
<dbReference type="NCBIfam" id="TIGR02995">
    <property type="entry name" value="ectoine_ehuB"/>
    <property type="match status" value="1"/>
</dbReference>
<proteinExistence type="predicted"/>
<evidence type="ECO:0000259" key="2">
    <source>
        <dbReference type="SMART" id="SM00062"/>
    </source>
</evidence>
<reference evidence="3 4" key="1">
    <citation type="submission" date="2024-01" db="EMBL/GenBank/DDBJ databases">
        <title>The diversity of rhizobia nodulating Mimosa spp. in eleven states of Brazil covering several biomes is determined by host plant, location, and edaphic factors.</title>
        <authorList>
            <person name="Rouws L."/>
            <person name="Barauna A."/>
            <person name="Beukes C."/>
            <person name="De Faria S.M."/>
            <person name="Gross E."/>
            <person name="Dos Reis Junior F.B."/>
            <person name="Simon M."/>
            <person name="Maluk M."/>
            <person name="Odee D.W."/>
            <person name="Kenicer G."/>
            <person name="Young J.P.W."/>
            <person name="Reis V.M."/>
            <person name="Zilli J."/>
            <person name="James E.K."/>
        </authorList>
    </citation>
    <scope>NUCLEOTIDE SEQUENCE [LARGE SCALE GENOMIC DNA]</scope>
    <source>
        <strain evidence="3 4">JPY77</strain>
    </source>
</reference>